<dbReference type="Gene3D" id="3.40.50.1240">
    <property type="entry name" value="Phosphoglycerate mutase-like"/>
    <property type="match status" value="1"/>
</dbReference>
<name>A0A1H3ALI3_9RHOB</name>
<accession>A0A1H3ALI3</accession>
<dbReference type="EMBL" id="FNMZ01000004">
    <property type="protein sequence ID" value="SDX30034.1"/>
    <property type="molecule type" value="Genomic_DNA"/>
</dbReference>
<dbReference type="Pfam" id="PF00300">
    <property type="entry name" value="His_Phos_1"/>
    <property type="match status" value="1"/>
</dbReference>
<keyword evidence="2" id="KW-1185">Reference proteome</keyword>
<dbReference type="InterPro" id="IPR029033">
    <property type="entry name" value="His_PPase_superfam"/>
</dbReference>
<sequence length="198" mass="22223">MRDHADPTLREMDLVILRHCEKSGEGLCDPLTERGAADAVRLADRLEGEGIDAIFASPYRRSQETIEPFAKRMGLEIIVDGRLQEWQISASALREMRELAPQVTGDRHFRAPWSETMHEVWDRTQAALMAIRESGAKKPVLACHFGVLSIALTHLADDFVYANWREITQPTAAHVHRGVWRKLELAGDPAAPASLVEH</sequence>
<dbReference type="RefSeq" id="WP_176954744.1">
    <property type="nucleotide sequence ID" value="NZ_FNMZ01000004.1"/>
</dbReference>
<dbReference type="PANTHER" id="PTHR48100">
    <property type="entry name" value="BROAD-SPECIFICITY PHOSPHATASE YOR283W-RELATED"/>
    <property type="match status" value="1"/>
</dbReference>
<reference evidence="1 2" key="1">
    <citation type="submission" date="2016-10" db="EMBL/GenBank/DDBJ databases">
        <authorList>
            <person name="de Groot N.N."/>
        </authorList>
    </citation>
    <scope>NUCLEOTIDE SEQUENCE [LARGE SCALE GENOMIC DNA]</scope>
    <source>
        <strain evidence="1 2">DSM 17890</strain>
    </source>
</reference>
<dbReference type="InterPro" id="IPR050275">
    <property type="entry name" value="PGM_Phosphatase"/>
</dbReference>
<evidence type="ECO:0000313" key="1">
    <source>
        <dbReference type="EMBL" id="SDX30034.1"/>
    </source>
</evidence>
<dbReference type="AlphaFoldDB" id="A0A1H3ALI3"/>
<dbReference type="SUPFAM" id="SSF53254">
    <property type="entry name" value="Phosphoglycerate mutase-like"/>
    <property type="match status" value="1"/>
</dbReference>
<dbReference type="Proteomes" id="UP000199118">
    <property type="component" value="Unassembled WGS sequence"/>
</dbReference>
<dbReference type="GO" id="GO:0005737">
    <property type="term" value="C:cytoplasm"/>
    <property type="evidence" value="ECO:0007669"/>
    <property type="project" value="TreeGrafter"/>
</dbReference>
<evidence type="ECO:0000313" key="2">
    <source>
        <dbReference type="Proteomes" id="UP000199118"/>
    </source>
</evidence>
<organism evidence="1 2">
    <name type="scientific">Albimonas donghaensis</name>
    <dbReference type="NCBI Taxonomy" id="356660"/>
    <lineage>
        <taxon>Bacteria</taxon>
        <taxon>Pseudomonadati</taxon>
        <taxon>Pseudomonadota</taxon>
        <taxon>Alphaproteobacteria</taxon>
        <taxon>Rhodobacterales</taxon>
        <taxon>Paracoccaceae</taxon>
        <taxon>Albimonas</taxon>
    </lineage>
</organism>
<dbReference type="PANTHER" id="PTHR48100:SF1">
    <property type="entry name" value="HISTIDINE PHOSPHATASE FAMILY PROTEIN-RELATED"/>
    <property type="match status" value="1"/>
</dbReference>
<dbReference type="InterPro" id="IPR013078">
    <property type="entry name" value="His_Pase_superF_clade-1"/>
</dbReference>
<dbReference type="STRING" id="356660.SAMN05444336_104221"/>
<protein>
    <submittedName>
        <fullName evidence="1">2,3-bisphosphoglycerate-dependent phosphoglycerate mutase</fullName>
    </submittedName>
</protein>
<gene>
    <name evidence="1" type="ORF">SAMN05444336_104221</name>
</gene>
<dbReference type="CDD" id="cd07067">
    <property type="entry name" value="HP_PGM_like"/>
    <property type="match status" value="1"/>
</dbReference>
<dbReference type="SMART" id="SM00855">
    <property type="entry name" value="PGAM"/>
    <property type="match status" value="1"/>
</dbReference>
<proteinExistence type="predicted"/>
<dbReference type="GO" id="GO:0016791">
    <property type="term" value="F:phosphatase activity"/>
    <property type="evidence" value="ECO:0007669"/>
    <property type="project" value="TreeGrafter"/>
</dbReference>